<dbReference type="RefSeq" id="WP_188401112.1">
    <property type="nucleotide sequence ID" value="NZ_BMCE01000001.1"/>
</dbReference>
<accession>A0ABS2ZHA3</accession>
<reference evidence="1 2" key="1">
    <citation type="submission" date="2021-01" db="EMBL/GenBank/DDBJ databases">
        <title>Genome Sequencing of Type Strains.</title>
        <authorList>
            <person name="Lemaire J.F."/>
            <person name="Inderbitzin P."/>
            <person name="Collins S.B."/>
            <person name="Wespe N."/>
            <person name="Knight-Connoni V."/>
        </authorList>
    </citation>
    <scope>NUCLEOTIDE SEQUENCE [LARGE SCALE GENOMIC DNA]</scope>
    <source>
        <strain evidence="1 2">DSM 14730</strain>
    </source>
</reference>
<evidence type="ECO:0000313" key="1">
    <source>
        <dbReference type="EMBL" id="MBN3546816.1"/>
    </source>
</evidence>
<dbReference type="Proteomes" id="UP001319060">
    <property type="component" value="Unassembled WGS sequence"/>
</dbReference>
<organism evidence="1 2">
    <name type="scientific">Fictibacillus barbaricus</name>
    <dbReference type="NCBI Taxonomy" id="182136"/>
    <lineage>
        <taxon>Bacteria</taxon>
        <taxon>Bacillati</taxon>
        <taxon>Bacillota</taxon>
        <taxon>Bacilli</taxon>
        <taxon>Bacillales</taxon>
        <taxon>Fictibacillaceae</taxon>
        <taxon>Fictibacillus</taxon>
    </lineage>
</organism>
<gene>
    <name evidence="1" type="ORF">JYA64_16025</name>
</gene>
<name>A0ABS2ZHA3_9BACL</name>
<comment type="caution">
    <text evidence="1">The sequence shown here is derived from an EMBL/GenBank/DDBJ whole genome shotgun (WGS) entry which is preliminary data.</text>
</comment>
<evidence type="ECO:0000313" key="2">
    <source>
        <dbReference type="Proteomes" id="UP001319060"/>
    </source>
</evidence>
<protein>
    <submittedName>
        <fullName evidence="1">Uncharacterized protein</fullName>
    </submittedName>
</protein>
<dbReference type="EMBL" id="JAFHKS010000044">
    <property type="protein sequence ID" value="MBN3546816.1"/>
    <property type="molecule type" value="Genomic_DNA"/>
</dbReference>
<keyword evidence="2" id="KW-1185">Reference proteome</keyword>
<sequence length="162" mass="19052">MAEDIKKLFESVIKTPRNDGRVIYKIKNIDYNSRPFVKLFSLSSPEAKEKFLKELGLKNKRIKNKWKRVEKENAHKIIDYLLSRDMAYDFELDTKPMANRLSSYFFDQFTPEAQFYTNGEFNEERGFFALGSWISITNSVFDTGVLVVDQRKIGILWAEDND</sequence>
<proteinExistence type="predicted"/>